<dbReference type="PANTHER" id="PTHR21521">
    <property type="entry name" value="AMUN, ISOFORM A"/>
    <property type="match status" value="1"/>
</dbReference>
<accession>A0AAD1SQZ1</accession>
<protein>
    <submittedName>
        <fullName evidence="1">Uncharacterized protein LOC100145131</fullName>
    </submittedName>
</protein>
<keyword evidence="2" id="KW-1185">Reference proteome</keyword>
<proteinExistence type="predicted"/>
<dbReference type="Proteomes" id="UP001295444">
    <property type="component" value="Chromosome 07"/>
</dbReference>
<sequence length="224" mass="25345">MAGSLFQCEDTEKWLKVSNVYWDVVSVKGVKQKRLLVLDKWYQEELPSSVASRPQKFLYLEELIKLMEWKLLRGKFRPRLQQLVSTNPAETVESCTRKAFQLLPDVSGAVNELCQLKAIGPATASAILAAGSPELTAFMADEAVESIPGLVPIQYTLKHYLRFLEALCQKATTLSKASGETWTPHRVELCLWVWKVAQKLCPDVLESLENAENHERPSKKLKTK</sequence>
<dbReference type="PANTHER" id="PTHR21521:SF0">
    <property type="entry name" value="AMUN, ISOFORM A"/>
    <property type="match status" value="1"/>
</dbReference>
<dbReference type="AlphaFoldDB" id="A0AAD1SQZ1"/>
<evidence type="ECO:0000313" key="1">
    <source>
        <dbReference type="EMBL" id="CAH2307909.1"/>
    </source>
</evidence>
<gene>
    <name evidence="1" type="ORF">PECUL_23A002701</name>
</gene>
<evidence type="ECO:0000313" key="2">
    <source>
        <dbReference type="Proteomes" id="UP001295444"/>
    </source>
</evidence>
<name>A0AAD1SQZ1_PELCU</name>
<dbReference type="EMBL" id="OW240918">
    <property type="protein sequence ID" value="CAH2307909.1"/>
    <property type="molecule type" value="Genomic_DNA"/>
</dbReference>
<reference evidence="1" key="1">
    <citation type="submission" date="2022-03" db="EMBL/GenBank/DDBJ databases">
        <authorList>
            <person name="Alioto T."/>
            <person name="Alioto T."/>
            <person name="Gomez Garrido J."/>
        </authorList>
    </citation>
    <scope>NUCLEOTIDE SEQUENCE</scope>
</reference>
<organism evidence="1 2">
    <name type="scientific">Pelobates cultripes</name>
    <name type="common">Western spadefoot toad</name>
    <dbReference type="NCBI Taxonomy" id="61616"/>
    <lineage>
        <taxon>Eukaryota</taxon>
        <taxon>Metazoa</taxon>
        <taxon>Chordata</taxon>
        <taxon>Craniata</taxon>
        <taxon>Vertebrata</taxon>
        <taxon>Euteleostomi</taxon>
        <taxon>Amphibia</taxon>
        <taxon>Batrachia</taxon>
        <taxon>Anura</taxon>
        <taxon>Pelobatoidea</taxon>
        <taxon>Pelobatidae</taxon>
        <taxon>Pelobates</taxon>
    </lineage>
</organism>